<feature type="non-terminal residue" evidence="1">
    <location>
        <position position="1"/>
    </location>
</feature>
<dbReference type="EMBL" id="JASCZI010219557">
    <property type="protein sequence ID" value="MED6203118.1"/>
    <property type="molecule type" value="Genomic_DNA"/>
</dbReference>
<comment type="caution">
    <text evidence="1">The sequence shown here is derived from an EMBL/GenBank/DDBJ whole genome shotgun (WGS) entry which is preliminary data.</text>
</comment>
<dbReference type="Proteomes" id="UP001341840">
    <property type="component" value="Unassembled WGS sequence"/>
</dbReference>
<keyword evidence="2" id="KW-1185">Reference proteome</keyword>
<name>A0ABU6Y301_9FABA</name>
<protein>
    <submittedName>
        <fullName evidence="1">Uncharacterized protein</fullName>
    </submittedName>
</protein>
<gene>
    <name evidence="1" type="ORF">PIB30_112490</name>
</gene>
<accession>A0ABU6Y301</accession>
<reference evidence="1 2" key="1">
    <citation type="journal article" date="2023" name="Plants (Basel)">
        <title>Bridging the Gap: Combining Genomics and Transcriptomics Approaches to Understand Stylosanthes scabra, an Orphan Legume from the Brazilian Caatinga.</title>
        <authorList>
            <person name="Ferreira-Neto J.R.C."/>
            <person name="da Silva M.D."/>
            <person name="Binneck E."/>
            <person name="de Melo N.F."/>
            <person name="da Silva R.H."/>
            <person name="de Melo A.L.T.M."/>
            <person name="Pandolfi V."/>
            <person name="Bustamante F.O."/>
            <person name="Brasileiro-Vidal A.C."/>
            <person name="Benko-Iseppon A.M."/>
        </authorList>
    </citation>
    <scope>NUCLEOTIDE SEQUENCE [LARGE SCALE GENOMIC DNA]</scope>
    <source>
        <tissue evidence="1">Leaves</tissue>
    </source>
</reference>
<proteinExistence type="predicted"/>
<evidence type="ECO:0000313" key="2">
    <source>
        <dbReference type="Proteomes" id="UP001341840"/>
    </source>
</evidence>
<organism evidence="1 2">
    <name type="scientific">Stylosanthes scabra</name>
    <dbReference type="NCBI Taxonomy" id="79078"/>
    <lineage>
        <taxon>Eukaryota</taxon>
        <taxon>Viridiplantae</taxon>
        <taxon>Streptophyta</taxon>
        <taxon>Embryophyta</taxon>
        <taxon>Tracheophyta</taxon>
        <taxon>Spermatophyta</taxon>
        <taxon>Magnoliopsida</taxon>
        <taxon>eudicotyledons</taxon>
        <taxon>Gunneridae</taxon>
        <taxon>Pentapetalae</taxon>
        <taxon>rosids</taxon>
        <taxon>fabids</taxon>
        <taxon>Fabales</taxon>
        <taxon>Fabaceae</taxon>
        <taxon>Papilionoideae</taxon>
        <taxon>50 kb inversion clade</taxon>
        <taxon>dalbergioids sensu lato</taxon>
        <taxon>Dalbergieae</taxon>
        <taxon>Pterocarpus clade</taxon>
        <taxon>Stylosanthes</taxon>
    </lineage>
</organism>
<evidence type="ECO:0000313" key="1">
    <source>
        <dbReference type="EMBL" id="MED6203118.1"/>
    </source>
</evidence>
<sequence>TAEQRRVGVGSSLPRVVVDGVRVRMRKKESVAATGGVGLWVVDDGSGSWSAMVSGVGLWVVDDGSGSWSAMVSGVDRGY</sequence>